<protein>
    <submittedName>
        <fullName evidence="1">Uncharacterized protein</fullName>
    </submittedName>
</protein>
<proteinExistence type="predicted"/>
<accession>A0A0C2HL80</accession>
<name>A0A0C2HL80_9BACT</name>
<comment type="caution">
    <text evidence="1">The sequence shown here is derived from an EMBL/GenBank/DDBJ whole genome shotgun (WGS) entry which is preliminary data.</text>
</comment>
<dbReference type="Proteomes" id="UP000035068">
    <property type="component" value="Unassembled WGS sequence"/>
</dbReference>
<organism evidence="1 2">
    <name type="scientific">Geoalkalibacter ferrihydriticus DSM 17813</name>
    <dbReference type="NCBI Taxonomy" id="1121915"/>
    <lineage>
        <taxon>Bacteria</taxon>
        <taxon>Pseudomonadati</taxon>
        <taxon>Thermodesulfobacteriota</taxon>
        <taxon>Desulfuromonadia</taxon>
        <taxon>Desulfuromonadales</taxon>
        <taxon>Geoalkalibacteraceae</taxon>
        <taxon>Geoalkalibacter</taxon>
    </lineage>
</organism>
<keyword evidence="2" id="KW-1185">Reference proteome</keyword>
<dbReference type="AlphaFoldDB" id="A0A0C2HL80"/>
<dbReference type="EMBL" id="JWJD01000001">
    <property type="protein sequence ID" value="KIH77831.1"/>
    <property type="molecule type" value="Genomic_DNA"/>
</dbReference>
<sequence length="59" mass="6746">MDWANCIQYTVKVNLLFRGTGHFLPTLVFQRRADYARRGGVACHDADLNPLEKGRLVKL</sequence>
<reference evidence="1 2" key="1">
    <citation type="submission" date="2014-12" db="EMBL/GenBank/DDBJ databases">
        <title>Genomes of Geoalkalibacter ferrihydriticus and Geoalkalibacter subterraneus, two haloalkaliphilic metal-reducing members of the Geobacteraceae.</title>
        <authorList>
            <person name="Badalamenti J.P."/>
            <person name="Torres C.I."/>
            <person name="Krajmalnik-Brown R."/>
            <person name="Bond D.R."/>
        </authorList>
    </citation>
    <scope>NUCLEOTIDE SEQUENCE [LARGE SCALE GENOMIC DNA]</scope>
    <source>
        <strain evidence="1 2">DSM 17813</strain>
    </source>
</reference>
<gene>
    <name evidence="1" type="ORF">GFER_04145</name>
</gene>
<evidence type="ECO:0000313" key="2">
    <source>
        <dbReference type="Proteomes" id="UP000035068"/>
    </source>
</evidence>
<evidence type="ECO:0000313" key="1">
    <source>
        <dbReference type="EMBL" id="KIH77831.1"/>
    </source>
</evidence>